<keyword evidence="6" id="KW-1185">Reference proteome</keyword>
<comment type="similarity">
    <text evidence="3">Belongs to the acetolactate synthase small subunit family.</text>
</comment>
<comment type="subunit">
    <text evidence="1 3">Dimer of large and small chains.</text>
</comment>
<dbReference type="InterPro" id="IPR027271">
    <property type="entry name" value="Acetolactate_synth/TF_NikR_C"/>
</dbReference>
<comment type="pathway">
    <text evidence="3">Amino-acid biosynthesis; L-isoleucine biosynthesis; L-isoleucine from 2-oxobutanoate: step 1/4.</text>
</comment>
<dbReference type="Gene3D" id="3.30.70.260">
    <property type="match status" value="1"/>
</dbReference>
<dbReference type="InterPro" id="IPR054480">
    <property type="entry name" value="AHAS_small-like_ACT"/>
</dbReference>
<evidence type="ECO:0000313" key="6">
    <source>
        <dbReference type="Proteomes" id="UP001279681"/>
    </source>
</evidence>
<dbReference type="InterPro" id="IPR019455">
    <property type="entry name" value="Acetolactate_synth_ssu_C"/>
</dbReference>
<dbReference type="SUPFAM" id="SSF55021">
    <property type="entry name" value="ACT-like"/>
    <property type="match status" value="2"/>
</dbReference>
<dbReference type="NCBIfam" id="NF008864">
    <property type="entry name" value="PRK11895.1"/>
    <property type="match status" value="1"/>
</dbReference>
<dbReference type="InterPro" id="IPR002912">
    <property type="entry name" value="ACT_dom"/>
</dbReference>
<dbReference type="PROSITE" id="PS51671">
    <property type="entry name" value="ACT"/>
    <property type="match status" value="1"/>
</dbReference>
<sequence length="160" mass="17918">MEAKRILLVMKNKPGVLNKISGLFQKRGINIENITAGEGYPEETVRMTITGFWDDYTLNQVIVQAEKLFDVEFIKSFSKESVLRELVLVKVQVDSKSRQELLQILDIYRGSVVDVGLESLIIEITGDIGKIDGFLKLVKNFNILEIARTGVSAMTRGLGV</sequence>
<dbReference type="PANTHER" id="PTHR30239:SF0">
    <property type="entry name" value="ACETOLACTATE SYNTHASE SMALL SUBUNIT 1, CHLOROPLASTIC"/>
    <property type="match status" value="1"/>
</dbReference>
<comment type="caution">
    <text evidence="5">The sequence shown here is derived from an EMBL/GenBank/DDBJ whole genome shotgun (WGS) entry which is preliminary data.</text>
</comment>
<dbReference type="EC" id="2.2.1.6" evidence="3"/>
<name>A0ABU4WBD5_9FUSO</name>
<accession>A0ABU4WBD5</accession>
<dbReference type="Pfam" id="PF22629">
    <property type="entry name" value="ACT_AHAS_ss"/>
    <property type="match status" value="1"/>
</dbReference>
<comment type="function">
    <text evidence="3">Catalyzes the conversion of 2 pyruvate molecules into acetolactate in the first common step of the biosynthetic pathway of the branched-amino acids such as leucine, isoleucine, and valine.</text>
</comment>
<dbReference type="Proteomes" id="UP001279681">
    <property type="component" value="Unassembled WGS sequence"/>
</dbReference>
<reference evidence="6" key="1">
    <citation type="submission" date="2023-07" db="EMBL/GenBank/DDBJ databases">
        <authorList>
            <person name="Colorado M.A."/>
            <person name="Villamil L.M."/>
            <person name="Melo J.F."/>
            <person name="Rodriguez J.A."/>
            <person name="Ruiz R.Y."/>
        </authorList>
    </citation>
    <scope>NUCLEOTIDE SEQUENCE [LARGE SCALE GENOMIC DNA]</scope>
    <source>
        <strain evidence="6">C33</strain>
    </source>
</reference>
<feature type="domain" description="ACT" evidence="4">
    <location>
        <begin position="5"/>
        <end position="79"/>
    </location>
</feature>
<comment type="catalytic activity">
    <reaction evidence="2 3">
        <text>2 pyruvate + H(+) = (2S)-2-acetolactate + CO2</text>
        <dbReference type="Rhea" id="RHEA:25249"/>
        <dbReference type="ChEBI" id="CHEBI:15361"/>
        <dbReference type="ChEBI" id="CHEBI:15378"/>
        <dbReference type="ChEBI" id="CHEBI:16526"/>
        <dbReference type="ChEBI" id="CHEBI:58476"/>
        <dbReference type="EC" id="2.2.1.6"/>
    </reaction>
</comment>
<dbReference type="InterPro" id="IPR045865">
    <property type="entry name" value="ACT-like_dom_sf"/>
</dbReference>
<evidence type="ECO:0000259" key="4">
    <source>
        <dbReference type="PROSITE" id="PS51671"/>
    </source>
</evidence>
<organism evidence="5 6">
    <name type="scientific">Candidatus Cetobacterium colombiensis</name>
    <dbReference type="NCBI Taxonomy" id="3073100"/>
    <lineage>
        <taxon>Bacteria</taxon>
        <taxon>Fusobacteriati</taxon>
        <taxon>Fusobacteriota</taxon>
        <taxon>Fusobacteriia</taxon>
        <taxon>Fusobacteriales</taxon>
        <taxon>Fusobacteriaceae</taxon>
        <taxon>Cetobacterium</taxon>
    </lineage>
</organism>
<evidence type="ECO:0000256" key="1">
    <source>
        <dbReference type="ARBA" id="ARBA00011744"/>
    </source>
</evidence>
<evidence type="ECO:0000256" key="3">
    <source>
        <dbReference type="RuleBase" id="RU368092"/>
    </source>
</evidence>
<dbReference type="RefSeq" id="WP_320314230.1">
    <property type="nucleotide sequence ID" value="NZ_JAVIKH010000014.1"/>
</dbReference>
<keyword evidence="3 5" id="KW-0808">Transferase</keyword>
<proteinExistence type="inferred from homology"/>
<keyword evidence="3" id="KW-0100">Branched-chain amino acid biosynthesis</keyword>
<dbReference type="Gene3D" id="3.30.70.1150">
    <property type="entry name" value="ACT-like. Chain A, domain 2"/>
    <property type="match status" value="1"/>
</dbReference>
<evidence type="ECO:0000313" key="5">
    <source>
        <dbReference type="EMBL" id="MDX8336851.1"/>
    </source>
</evidence>
<dbReference type="Pfam" id="PF10369">
    <property type="entry name" value="ALS_ss_C"/>
    <property type="match status" value="1"/>
</dbReference>
<dbReference type="PANTHER" id="PTHR30239">
    <property type="entry name" value="ACETOLACTATE SYNTHASE SMALL SUBUNIT"/>
    <property type="match status" value="1"/>
</dbReference>
<dbReference type="GO" id="GO:0003984">
    <property type="term" value="F:acetolactate synthase activity"/>
    <property type="evidence" value="ECO:0007669"/>
    <property type="project" value="UniProtKB-EC"/>
</dbReference>
<evidence type="ECO:0000256" key="2">
    <source>
        <dbReference type="ARBA" id="ARBA00048670"/>
    </source>
</evidence>
<dbReference type="EMBL" id="JAVIKH010000014">
    <property type="protein sequence ID" value="MDX8336851.1"/>
    <property type="molecule type" value="Genomic_DNA"/>
</dbReference>
<comment type="pathway">
    <text evidence="3">Amino-acid biosynthesis; L-valine biosynthesis; L-valine from pyruvate: step 1/4.</text>
</comment>
<dbReference type="NCBIfam" id="TIGR00119">
    <property type="entry name" value="acolac_sm"/>
    <property type="match status" value="1"/>
</dbReference>
<keyword evidence="3" id="KW-0028">Amino-acid biosynthesis</keyword>
<dbReference type="InterPro" id="IPR004789">
    <property type="entry name" value="Acetalactate_synth_ssu"/>
</dbReference>
<protein>
    <recommendedName>
        <fullName evidence="3">Acetolactate synthase small subunit</fullName>
        <shortName evidence="3">AHAS</shortName>
        <shortName evidence="3">ALS</shortName>
        <ecNumber evidence="3">2.2.1.6</ecNumber>
    </recommendedName>
    <alternativeName>
        <fullName evidence="3">Acetohydroxy-acid synthase small subunit</fullName>
    </alternativeName>
</protein>
<gene>
    <name evidence="5" type="primary">ilvN</name>
    <name evidence="5" type="ORF">RFV38_10150</name>
</gene>